<gene>
    <name evidence="2" type="ORF">SAMN05421641_110112</name>
</gene>
<dbReference type="GO" id="GO:0006749">
    <property type="term" value="P:glutathione metabolic process"/>
    <property type="evidence" value="ECO:0007669"/>
    <property type="project" value="TreeGrafter"/>
</dbReference>
<protein>
    <submittedName>
        <fullName evidence="2">N-methylhydantoinase B</fullName>
    </submittedName>
</protein>
<dbReference type="InterPro" id="IPR045079">
    <property type="entry name" value="Oxoprolinase-like"/>
</dbReference>
<evidence type="ECO:0000313" key="3">
    <source>
        <dbReference type="Proteomes" id="UP000323956"/>
    </source>
</evidence>
<proteinExistence type="predicted"/>
<dbReference type="InterPro" id="IPR003692">
    <property type="entry name" value="Hydantoinase_B"/>
</dbReference>
<name>A0A1N6U7M5_9RHOB</name>
<sequence length="627" mass="69214">MARDDILIPPYKTELFAEPIRPEEIAGLPGALDTGLEQVDPVTFSVVHARVEGIMTEMTETILATARNPILHGAKDFTCCLLDTYGASILSMVDCIPVHVGTMSPPLRFIIRAFGDDIKEGDVFLNNASYAGNSHVGDFTMFAPIFYEGKIVAWACSKCHLLDIGAHLPTSMDPFAKDIYEEGFHFPGVRLCRDHKPITDLVRFIAYNFRYPQQWHGDFLAQLSSLWVAESRIIDLCKRFGYDTFKGCLTEALRYGERAMREEISKLPKITVTETLKTECFKGYIDEPLEFKMTLTIDPDEGYIDFDYSEMPDQIDFSYNLSYATCRCSAIQGTLPILSPDLPYNSGALDRIRVKQREGALAGIPRWPVGTEVATVGLNDEVTNLVFKTWAKVLPERALAGMGEHPAANHTGAGVDPRKNDQPYGHLHYLAASAAGATEGFDGLPHMFGHCIMGNMGYESLEIHEQSLPRIIWEVKAEADSGGAGKWRGGIAMSHRLQPIDHDMQLIYCGVGHTWPAFGLYGGDGGTVADHWLLDGATQEIEARLENMGETICRRDQHWYAKTGGGGGFGNPLDRDPEKVRDDARDGFISLDAARDVYGVVLDTEPELFAVDQAATADLRAKMAAAA</sequence>
<dbReference type="OrthoDB" id="9761586at2"/>
<dbReference type="EMBL" id="FTMK01000010">
    <property type="protein sequence ID" value="SIQ61688.1"/>
    <property type="molecule type" value="Genomic_DNA"/>
</dbReference>
<dbReference type="RefSeq" id="WP_149765663.1">
    <property type="nucleotide sequence ID" value="NZ_FTMK01000010.1"/>
</dbReference>
<organism evidence="2 3">
    <name type="scientific">Paracoccus thiocyanatus</name>
    <dbReference type="NCBI Taxonomy" id="34006"/>
    <lineage>
        <taxon>Bacteria</taxon>
        <taxon>Pseudomonadati</taxon>
        <taxon>Pseudomonadota</taxon>
        <taxon>Alphaproteobacteria</taxon>
        <taxon>Rhodobacterales</taxon>
        <taxon>Paracoccaceae</taxon>
        <taxon>Paracoccus</taxon>
    </lineage>
</organism>
<accession>A0A1N6U7M5</accession>
<dbReference type="Proteomes" id="UP000323956">
    <property type="component" value="Unassembled WGS sequence"/>
</dbReference>
<evidence type="ECO:0000259" key="1">
    <source>
        <dbReference type="Pfam" id="PF02538"/>
    </source>
</evidence>
<evidence type="ECO:0000313" key="2">
    <source>
        <dbReference type="EMBL" id="SIQ61688.1"/>
    </source>
</evidence>
<dbReference type="GO" id="GO:0017168">
    <property type="term" value="F:5-oxoprolinase (ATP-hydrolyzing) activity"/>
    <property type="evidence" value="ECO:0007669"/>
    <property type="project" value="TreeGrafter"/>
</dbReference>
<dbReference type="PANTHER" id="PTHR11365">
    <property type="entry name" value="5-OXOPROLINASE RELATED"/>
    <property type="match status" value="1"/>
</dbReference>
<dbReference type="AlphaFoldDB" id="A0A1N6U7M5"/>
<feature type="domain" description="Hydantoinase B/oxoprolinase" evidence="1">
    <location>
        <begin position="40"/>
        <end position="572"/>
    </location>
</feature>
<dbReference type="GO" id="GO:0005829">
    <property type="term" value="C:cytosol"/>
    <property type="evidence" value="ECO:0007669"/>
    <property type="project" value="TreeGrafter"/>
</dbReference>
<dbReference type="Pfam" id="PF02538">
    <property type="entry name" value="Hydantoinase_B"/>
    <property type="match status" value="1"/>
</dbReference>
<dbReference type="PANTHER" id="PTHR11365:SF23">
    <property type="entry name" value="HYPOTHETICAL 5-OXOPROLINASE (EUROFUNG)-RELATED"/>
    <property type="match status" value="1"/>
</dbReference>
<reference evidence="2 3" key="1">
    <citation type="submission" date="2017-01" db="EMBL/GenBank/DDBJ databases">
        <authorList>
            <person name="Varghese N."/>
            <person name="Submissions S."/>
        </authorList>
    </citation>
    <scope>NUCLEOTIDE SEQUENCE [LARGE SCALE GENOMIC DNA]</scope>
    <source>
        <strain evidence="2 3">ATCC 700171</strain>
    </source>
</reference>